<feature type="region of interest" description="Disordered" evidence="1">
    <location>
        <begin position="1"/>
        <end position="47"/>
    </location>
</feature>
<reference evidence="2 3" key="1">
    <citation type="submission" date="2024-07" db="EMBL/GenBank/DDBJ databases">
        <title>Genomic Encyclopedia of Type Strains, Phase V (KMG-V): Genome sequencing to study the core and pangenomes of soil and plant-associated prokaryotes.</title>
        <authorList>
            <person name="Whitman W."/>
        </authorList>
    </citation>
    <scope>NUCLEOTIDE SEQUENCE [LARGE SCALE GENOMIC DNA]</scope>
    <source>
        <strain evidence="2 3">USDA 152</strain>
    </source>
</reference>
<evidence type="ECO:0000256" key="1">
    <source>
        <dbReference type="SAM" id="MobiDB-lite"/>
    </source>
</evidence>
<dbReference type="Proteomes" id="UP001565369">
    <property type="component" value="Unassembled WGS sequence"/>
</dbReference>
<accession>A0ABV4FKD9</accession>
<organism evidence="2 3">
    <name type="scientific">Bradyrhizobium ottawaense</name>
    <dbReference type="NCBI Taxonomy" id="931866"/>
    <lineage>
        <taxon>Bacteria</taxon>
        <taxon>Pseudomonadati</taxon>
        <taxon>Pseudomonadota</taxon>
        <taxon>Alphaproteobacteria</taxon>
        <taxon>Hyphomicrobiales</taxon>
        <taxon>Nitrobacteraceae</taxon>
        <taxon>Bradyrhizobium</taxon>
    </lineage>
</organism>
<name>A0ABV4FKD9_9BRAD</name>
<gene>
    <name evidence="2" type="ORF">ABIG07_000998</name>
</gene>
<proteinExistence type="predicted"/>
<sequence>MAVHRHHASGEKVEYRGLGAEARASTSAVVPDKRSEAERRSGTHTHRKMIDEDSEWEFCLTLLPGVMGPRVRGDDSGYEVALPRLTLSYFPATK</sequence>
<keyword evidence="3" id="KW-1185">Reference proteome</keyword>
<feature type="compositionally biased region" description="Basic and acidic residues" evidence="1">
    <location>
        <begin position="31"/>
        <end position="41"/>
    </location>
</feature>
<evidence type="ECO:0000313" key="2">
    <source>
        <dbReference type="EMBL" id="MEY9452050.1"/>
    </source>
</evidence>
<comment type="caution">
    <text evidence="2">The sequence shown here is derived from an EMBL/GenBank/DDBJ whole genome shotgun (WGS) entry which is preliminary data.</text>
</comment>
<protein>
    <submittedName>
        <fullName evidence="2">Uncharacterized protein</fullName>
    </submittedName>
</protein>
<dbReference type="EMBL" id="JBGBZJ010000003">
    <property type="protein sequence ID" value="MEY9452050.1"/>
    <property type="molecule type" value="Genomic_DNA"/>
</dbReference>
<evidence type="ECO:0000313" key="3">
    <source>
        <dbReference type="Proteomes" id="UP001565369"/>
    </source>
</evidence>